<proteinExistence type="predicted"/>
<name>A0A1G6B2D4_EUBOX</name>
<dbReference type="GO" id="GO:0000287">
    <property type="term" value="F:magnesium ion binding"/>
    <property type="evidence" value="ECO:0007669"/>
    <property type="project" value="InterPro"/>
</dbReference>
<dbReference type="GO" id="GO:0006310">
    <property type="term" value="P:DNA recombination"/>
    <property type="evidence" value="ECO:0007669"/>
    <property type="project" value="InterPro"/>
</dbReference>
<dbReference type="GO" id="GO:0006281">
    <property type="term" value="P:DNA repair"/>
    <property type="evidence" value="ECO:0007669"/>
    <property type="project" value="InterPro"/>
</dbReference>
<keyword evidence="2" id="KW-1185">Reference proteome</keyword>
<dbReference type="RefSeq" id="WP_090173012.1">
    <property type="nucleotide sequence ID" value="NZ_FMXR01000008.1"/>
</dbReference>
<reference evidence="1 2" key="1">
    <citation type="submission" date="2016-10" db="EMBL/GenBank/DDBJ databases">
        <authorList>
            <person name="de Groot N.N."/>
        </authorList>
    </citation>
    <scope>NUCLEOTIDE SEQUENCE [LARGE SCALE GENOMIC DNA]</scope>
    <source>
        <strain evidence="1 2">DSM 3217</strain>
    </source>
</reference>
<evidence type="ECO:0000313" key="1">
    <source>
        <dbReference type="EMBL" id="SDB14722.1"/>
    </source>
</evidence>
<dbReference type="EMBL" id="FMXR01000008">
    <property type="protein sequence ID" value="SDB14722.1"/>
    <property type="molecule type" value="Genomic_DNA"/>
</dbReference>
<accession>A0A1G6B2D4</accession>
<gene>
    <name evidence="1" type="ORF">SAMN02910417_01072</name>
</gene>
<dbReference type="InterPro" id="IPR036614">
    <property type="entry name" value="RusA-like_sf"/>
</dbReference>
<evidence type="ECO:0000313" key="2">
    <source>
        <dbReference type="Proteomes" id="UP000199228"/>
    </source>
</evidence>
<dbReference type="AlphaFoldDB" id="A0A1G6B2D4"/>
<dbReference type="Proteomes" id="UP000199228">
    <property type="component" value="Unassembled WGS sequence"/>
</dbReference>
<dbReference type="OrthoDB" id="1895026at2"/>
<organism evidence="1 2">
    <name type="scientific">Eubacterium oxidoreducens</name>
    <dbReference type="NCBI Taxonomy" id="1732"/>
    <lineage>
        <taxon>Bacteria</taxon>
        <taxon>Bacillati</taxon>
        <taxon>Bacillota</taxon>
        <taxon>Clostridia</taxon>
        <taxon>Eubacteriales</taxon>
        <taxon>Eubacteriaceae</taxon>
        <taxon>Eubacterium</taxon>
    </lineage>
</organism>
<dbReference type="STRING" id="1732.SAMN02910417_01072"/>
<dbReference type="SUPFAM" id="SSF103084">
    <property type="entry name" value="Holliday junction resolvase RusA"/>
    <property type="match status" value="1"/>
</dbReference>
<protein>
    <submittedName>
        <fullName evidence="1">Uncharacterized protein</fullName>
    </submittedName>
</protein>
<sequence length="174" mass="20668">MVEDLTKMEFALAKKEKEVWKLREQIIETYPQSKIKEWENDFYDFQLEVKNDVVYIQIPRLKIRKRISKRPTFEAPFIDFLKDNKPSICFDFWNENEMILILKQYAPSFFKDGDNCETKSAIDALTFAGYLKTDNSLYLTMIICSEKADFTRTDLILCSKKTFLEQASELLARR</sequence>